<dbReference type="InterPro" id="IPR021109">
    <property type="entry name" value="Peptidase_aspartic_dom_sf"/>
</dbReference>
<evidence type="ECO:0000256" key="6">
    <source>
        <dbReference type="SAM" id="Coils"/>
    </source>
</evidence>
<organism evidence="8 9">
    <name type="scientific">Acer yangbiense</name>
    <dbReference type="NCBI Taxonomy" id="1000413"/>
    <lineage>
        <taxon>Eukaryota</taxon>
        <taxon>Viridiplantae</taxon>
        <taxon>Streptophyta</taxon>
        <taxon>Embryophyta</taxon>
        <taxon>Tracheophyta</taxon>
        <taxon>Spermatophyta</taxon>
        <taxon>Magnoliopsida</taxon>
        <taxon>eudicotyledons</taxon>
        <taxon>Gunneridae</taxon>
        <taxon>Pentapetalae</taxon>
        <taxon>rosids</taxon>
        <taxon>malvids</taxon>
        <taxon>Sapindales</taxon>
        <taxon>Sapindaceae</taxon>
        <taxon>Hippocastanoideae</taxon>
        <taxon>Acereae</taxon>
        <taxon>Acer</taxon>
    </lineage>
</organism>
<dbReference type="Gene3D" id="2.40.70.10">
    <property type="entry name" value="Acid Proteases"/>
    <property type="match status" value="1"/>
</dbReference>
<keyword evidence="6" id="KW-0175">Coiled coil</keyword>
<gene>
    <name evidence="8" type="ORF">EZV62_007111</name>
</gene>
<protein>
    <recommendedName>
        <fullName evidence="5">FRIGIDA-like protein</fullName>
    </recommendedName>
</protein>
<keyword evidence="2 5" id="KW-0217">Developmental protein</keyword>
<proteinExistence type="inferred from homology"/>
<evidence type="ECO:0000256" key="4">
    <source>
        <dbReference type="ARBA" id="ARBA00023089"/>
    </source>
</evidence>
<accession>A0A5C7IBP7</accession>
<dbReference type="AlphaFoldDB" id="A0A5C7IBP7"/>
<feature type="coiled-coil region" evidence="6">
    <location>
        <begin position="49"/>
        <end position="76"/>
    </location>
</feature>
<name>A0A5C7IBP7_9ROSI</name>
<sequence length="670" mass="76362">MEKALERMEKLWFENRTTIGKEKDIIKEKCKELELTMKQSCGEIGTHEIQLLKIELEQSKKQVEELHRQLELKENSTDRRFLHIYLNDNYDKHNSPMPSVAAFAILQSPDLAKFVLEAIQGFYPPHLNYFDIEYSMSMVQSSCVVILEQFMKPSPTIGPEVHQLRELLGIGDQKNYGSKKNLGVTVPKWYQSLGMEERLQHVEHSVSSLSEGQQQILERITELFQRLPVNEGPRTVHEVGEGSMAPTGARDSNGNQRTSSLFHLYALKLVKLDFPRFNEKEDPTSWLCRVEQFFQFHNTLEEKKAGSLSHERQVSCFVSGLKDNINADVLAGRPNNLSAAIGLARLYEARNVSQKRMPIPELRKNVFSKREGQEQKLELLVKRLTPAELRERQEKGLCFKCNDMFHPEHRCQKLFLIEACNDDEDDDNDVVMEDDMGDSTENIEVLAISLHAIASTKVPESMRVHRKIGNEGAIVLIDFGSTHNFVSEKLAEKVGLQPIFGSRFEVVIASGEKLSSFGKCRQVILILQGFSILVDFYLLPLEGYGIVLGTQWLRTLGPIVWDFARLQMKFQINEKHVILQGISITEDKVIVEGELAHMTKKKSSGMVYRLFSLGIPDKWRVAEQDETASNSSLTYLTKQILDGEAVGPWRIPKNLPADSKHLLLERNEAA</sequence>
<dbReference type="CDD" id="cd00303">
    <property type="entry name" value="retropepsin_like"/>
    <property type="match status" value="1"/>
</dbReference>
<evidence type="ECO:0000256" key="5">
    <source>
        <dbReference type="RuleBase" id="RU364012"/>
    </source>
</evidence>
<feature type="region of interest" description="Disordered" evidence="7">
    <location>
        <begin position="234"/>
        <end position="255"/>
    </location>
</feature>
<dbReference type="Pfam" id="PF08284">
    <property type="entry name" value="RVP_2"/>
    <property type="match status" value="1"/>
</dbReference>
<dbReference type="Proteomes" id="UP000323000">
    <property type="component" value="Chromosome 3"/>
</dbReference>
<dbReference type="EMBL" id="VAHF01000003">
    <property type="protein sequence ID" value="TXG65836.1"/>
    <property type="molecule type" value="Genomic_DNA"/>
</dbReference>
<evidence type="ECO:0000256" key="3">
    <source>
        <dbReference type="ARBA" id="ARBA00022782"/>
    </source>
</evidence>
<dbReference type="GO" id="GO:0030154">
    <property type="term" value="P:cell differentiation"/>
    <property type="evidence" value="ECO:0007669"/>
    <property type="project" value="UniProtKB-KW"/>
</dbReference>
<keyword evidence="4 5" id="KW-0287">Flowering</keyword>
<evidence type="ECO:0000313" key="9">
    <source>
        <dbReference type="Proteomes" id="UP000323000"/>
    </source>
</evidence>
<evidence type="ECO:0000313" key="8">
    <source>
        <dbReference type="EMBL" id="TXG65836.1"/>
    </source>
</evidence>
<keyword evidence="3 5" id="KW-0221">Differentiation</keyword>
<evidence type="ECO:0000256" key="7">
    <source>
        <dbReference type="SAM" id="MobiDB-lite"/>
    </source>
</evidence>
<dbReference type="GO" id="GO:0009908">
    <property type="term" value="P:flower development"/>
    <property type="evidence" value="ECO:0007669"/>
    <property type="project" value="UniProtKB-KW"/>
</dbReference>
<reference evidence="9" key="1">
    <citation type="journal article" date="2019" name="Gigascience">
        <title>De novo genome assembly of the endangered Acer yangbiense, a plant species with extremely small populations endemic to Yunnan Province, China.</title>
        <authorList>
            <person name="Yang J."/>
            <person name="Wariss H.M."/>
            <person name="Tao L."/>
            <person name="Zhang R."/>
            <person name="Yun Q."/>
            <person name="Hollingsworth P."/>
            <person name="Dao Z."/>
            <person name="Luo G."/>
            <person name="Guo H."/>
            <person name="Ma Y."/>
            <person name="Sun W."/>
        </authorList>
    </citation>
    <scope>NUCLEOTIDE SEQUENCE [LARGE SCALE GENOMIC DNA]</scope>
    <source>
        <strain evidence="9">cv. Malutang</strain>
    </source>
</reference>
<dbReference type="InterPro" id="IPR012474">
    <property type="entry name" value="Frigida"/>
</dbReference>
<comment type="similarity">
    <text evidence="1 5">Belongs to the Frigida family.</text>
</comment>
<dbReference type="PANTHER" id="PTHR31791:SF60">
    <property type="entry name" value="FRIGIDA-LIKE PROTEIN 5"/>
    <property type="match status" value="1"/>
</dbReference>
<keyword evidence="9" id="KW-1185">Reference proteome</keyword>
<dbReference type="Pfam" id="PF07899">
    <property type="entry name" value="Frigida"/>
    <property type="match status" value="1"/>
</dbReference>
<comment type="caution">
    <text evidence="8">The sequence shown here is derived from an EMBL/GenBank/DDBJ whole genome shotgun (WGS) entry which is preliminary data.</text>
</comment>
<dbReference type="OrthoDB" id="1934862at2759"/>
<evidence type="ECO:0000256" key="2">
    <source>
        <dbReference type="ARBA" id="ARBA00022473"/>
    </source>
</evidence>
<evidence type="ECO:0000256" key="1">
    <source>
        <dbReference type="ARBA" id="ARBA00008956"/>
    </source>
</evidence>
<dbReference type="PANTHER" id="PTHR31791">
    <property type="entry name" value="FRIGIDA-LIKE PROTEIN 3-RELATED"/>
    <property type="match status" value="1"/>
</dbReference>